<evidence type="ECO:0000313" key="12">
    <source>
        <dbReference type="Proteomes" id="UP000031952"/>
    </source>
</evidence>
<dbReference type="InterPro" id="IPR020622">
    <property type="entry name" value="Ala_racemase_pyridoxalP-BS"/>
</dbReference>
<evidence type="ECO:0000259" key="10">
    <source>
        <dbReference type="SMART" id="SM01005"/>
    </source>
</evidence>
<evidence type="ECO:0000256" key="4">
    <source>
        <dbReference type="ARBA" id="ARBA00013089"/>
    </source>
</evidence>
<dbReference type="SUPFAM" id="SSF51419">
    <property type="entry name" value="PLP-binding barrel"/>
    <property type="match status" value="2"/>
</dbReference>
<comment type="caution">
    <text evidence="11">The sequence shown here is derived from an EMBL/GenBank/DDBJ whole genome shotgun (WGS) entry which is preliminary data.</text>
</comment>
<dbReference type="Gene3D" id="3.20.20.10">
    <property type="entry name" value="Alanine racemase"/>
    <property type="match status" value="1"/>
</dbReference>
<evidence type="ECO:0000256" key="8">
    <source>
        <dbReference type="PIRSR" id="PIRSR600821-50"/>
    </source>
</evidence>
<feature type="active site" description="Proton acceptor; specific for L-alanine" evidence="7">
    <location>
        <position position="299"/>
    </location>
</feature>
<dbReference type="InterPro" id="IPR029066">
    <property type="entry name" value="PLP-binding_barrel"/>
</dbReference>
<evidence type="ECO:0000256" key="7">
    <source>
        <dbReference type="HAMAP-Rule" id="MF_01201"/>
    </source>
</evidence>
<keyword evidence="12" id="KW-1185">Reference proteome</keyword>
<evidence type="ECO:0000256" key="6">
    <source>
        <dbReference type="ARBA" id="ARBA00023235"/>
    </source>
</evidence>
<dbReference type="RefSeq" id="WP_041077600.1">
    <property type="nucleotide sequence ID" value="NZ_JWSW01000001.1"/>
</dbReference>
<evidence type="ECO:0000256" key="2">
    <source>
        <dbReference type="ARBA" id="ARBA00001933"/>
    </source>
</evidence>
<evidence type="ECO:0000256" key="3">
    <source>
        <dbReference type="ARBA" id="ARBA00007880"/>
    </source>
</evidence>
<accession>A0A0C2REK0</accession>
<organism evidence="11 12">
    <name type="scientific">Rickettsia asembonensis</name>
    <dbReference type="NCBI Taxonomy" id="1068590"/>
    <lineage>
        <taxon>Bacteria</taxon>
        <taxon>Pseudomonadati</taxon>
        <taxon>Pseudomonadota</taxon>
        <taxon>Alphaproteobacteria</taxon>
        <taxon>Rickettsiales</taxon>
        <taxon>Rickettsiaceae</taxon>
        <taxon>Rickettsieae</taxon>
        <taxon>Rickettsia</taxon>
        <taxon>spotted fever group</taxon>
    </lineage>
</organism>
<dbReference type="GO" id="GO:0030632">
    <property type="term" value="P:D-alanine biosynthetic process"/>
    <property type="evidence" value="ECO:0007669"/>
    <property type="project" value="UniProtKB-UniRule"/>
</dbReference>
<feature type="domain" description="Alanine racemase C-terminal" evidence="10">
    <location>
        <begin position="278"/>
        <end position="404"/>
    </location>
</feature>
<evidence type="ECO:0000256" key="5">
    <source>
        <dbReference type="ARBA" id="ARBA00022898"/>
    </source>
</evidence>
<gene>
    <name evidence="11" type="ORF">SB78_00385</name>
</gene>
<dbReference type="EC" id="5.1.1.1" evidence="4 7"/>
<dbReference type="PANTHER" id="PTHR30511">
    <property type="entry name" value="ALANINE RACEMASE"/>
    <property type="match status" value="1"/>
</dbReference>
<feature type="modified residue" description="N6-(pyridoxal phosphate)lysine" evidence="7 8">
    <location>
        <position position="34"/>
    </location>
</feature>
<dbReference type="SMART" id="SM01005">
    <property type="entry name" value="Ala_racemase_C"/>
    <property type="match status" value="1"/>
</dbReference>
<feature type="binding site" evidence="7 9">
    <location>
        <position position="347"/>
    </location>
    <ligand>
        <name>substrate</name>
    </ligand>
</feature>
<dbReference type="PRINTS" id="PR00992">
    <property type="entry name" value="ALARACEMASE"/>
</dbReference>
<dbReference type="InterPro" id="IPR011079">
    <property type="entry name" value="Ala_racemase_C"/>
</dbReference>
<keyword evidence="5 7" id="KW-0663">Pyridoxal phosphate</keyword>
<dbReference type="Proteomes" id="UP000031952">
    <property type="component" value="Unassembled WGS sequence"/>
</dbReference>
<dbReference type="NCBIfam" id="NF000792">
    <property type="entry name" value="PRK00053.2-3"/>
    <property type="match status" value="1"/>
</dbReference>
<evidence type="ECO:0000313" key="11">
    <source>
        <dbReference type="EMBL" id="KIJ89350.1"/>
    </source>
</evidence>
<dbReference type="Pfam" id="PF01168">
    <property type="entry name" value="Ala_racemase_N"/>
    <property type="match status" value="1"/>
</dbReference>
<proteinExistence type="inferred from homology"/>
<feature type="active site" description="Proton acceptor; specific for D-alanine" evidence="7">
    <location>
        <position position="34"/>
    </location>
</feature>
<dbReference type="UniPathway" id="UPA00042">
    <property type="reaction ID" value="UER00497"/>
</dbReference>
<evidence type="ECO:0000256" key="9">
    <source>
        <dbReference type="PIRSR" id="PIRSR600821-52"/>
    </source>
</evidence>
<comment type="pathway">
    <text evidence="7">Amino-acid biosynthesis; D-alanine biosynthesis; D-alanine from L-alanine: step 1/1.</text>
</comment>
<dbReference type="GO" id="GO:0008784">
    <property type="term" value="F:alanine racemase activity"/>
    <property type="evidence" value="ECO:0007669"/>
    <property type="project" value="UniProtKB-UniRule"/>
</dbReference>
<comment type="cofactor">
    <cofactor evidence="2 7 8">
        <name>pyridoxal 5'-phosphate</name>
        <dbReference type="ChEBI" id="CHEBI:597326"/>
    </cofactor>
</comment>
<dbReference type="HAMAP" id="MF_01201">
    <property type="entry name" value="Ala_racemase"/>
    <property type="match status" value="1"/>
</dbReference>
<dbReference type="InterPro" id="IPR000821">
    <property type="entry name" value="Ala_racemase"/>
</dbReference>
<comment type="catalytic activity">
    <reaction evidence="1 7">
        <text>L-alanine = D-alanine</text>
        <dbReference type="Rhea" id="RHEA:20249"/>
        <dbReference type="ChEBI" id="CHEBI:57416"/>
        <dbReference type="ChEBI" id="CHEBI:57972"/>
        <dbReference type="EC" id="5.1.1.1"/>
    </reaction>
</comment>
<keyword evidence="6 7" id="KW-0413">Isomerase</keyword>
<dbReference type="SUPFAM" id="SSF50621">
    <property type="entry name" value="Alanine racemase C-terminal domain-like"/>
    <property type="match status" value="1"/>
</dbReference>
<evidence type="ECO:0000256" key="1">
    <source>
        <dbReference type="ARBA" id="ARBA00000316"/>
    </source>
</evidence>
<dbReference type="GO" id="GO:0030170">
    <property type="term" value="F:pyridoxal phosphate binding"/>
    <property type="evidence" value="ECO:0007669"/>
    <property type="project" value="UniProtKB-UniRule"/>
</dbReference>
<dbReference type="GO" id="GO:0005829">
    <property type="term" value="C:cytosol"/>
    <property type="evidence" value="ECO:0007669"/>
    <property type="project" value="TreeGrafter"/>
</dbReference>
<comment type="function">
    <text evidence="7">Catalyzes the interconversion of L-alanine and D-alanine. May also act on other amino acids.</text>
</comment>
<comment type="similarity">
    <text evidence="3 7">Belongs to the alanine racemase family.</text>
</comment>
<dbReference type="Pfam" id="PF00842">
    <property type="entry name" value="Ala_racemase_C"/>
    <property type="match status" value="1"/>
</dbReference>
<dbReference type="CDD" id="cd00430">
    <property type="entry name" value="PLPDE_III_AR"/>
    <property type="match status" value="1"/>
</dbReference>
<dbReference type="InterPro" id="IPR001608">
    <property type="entry name" value="Ala_racemase_N"/>
</dbReference>
<dbReference type="AlphaFoldDB" id="A0A0C2REK0"/>
<name>A0A0C2REK0_9RICK</name>
<dbReference type="EMBL" id="JWSW01000001">
    <property type="protein sequence ID" value="KIJ89350.1"/>
    <property type="molecule type" value="Genomic_DNA"/>
</dbReference>
<dbReference type="NCBIfam" id="TIGR00492">
    <property type="entry name" value="alr"/>
    <property type="match status" value="1"/>
</dbReference>
<dbReference type="PANTHER" id="PTHR30511:SF0">
    <property type="entry name" value="ALANINE RACEMASE, CATABOLIC-RELATED"/>
    <property type="match status" value="1"/>
</dbReference>
<feature type="binding site" evidence="7 9">
    <location>
        <position position="183"/>
    </location>
    <ligand>
        <name>substrate</name>
    </ligand>
</feature>
<dbReference type="PROSITE" id="PS00395">
    <property type="entry name" value="ALANINE_RACEMASE"/>
    <property type="match status" value="1"/>
</dbReference>
<reference evidence="11 12" key="1">
    <citation type="submission" date="2014-12" db="EMBL/GenBank/DDBJ databases">
        <title>Whole genome sequence of Candidatus Rickettsia asemboensis strain NMRCii isolated from cat fleas in west Kenya.</title>
        <authorList>
            <person name="Jima D."/>
            <person name="Luce-Fedrow A."/>
            <person name="Yang Y."/>
            <person name="Maina A.N."/>
            <person name="Snesrud E.C."/>
            <person name="Jarman R.G."/>
            <person name="Richards A.L."/>
            <person name="Hang J."/>
        </authorList>
    </citation>
    <scope>NUCLEOTIDE SEQUENCE [LARGE SCALE GENOMIC DNA]</scope>
    <source>
        <strain evidence="11 12">NMRCii</strain>
    </source>
</reference>
<dbReference type="InterPro" id="IPR009006">
    <property type="entry name" value="Ala_racemase/Decarboxylase_C"/>
</dbReference>
<protein>
    <recommendedName>
        <fullName evidence="4 7">Alanine racemase</fullName>
        <ecNumber evidence="4 7">5.1.1.1</ecNumber>
    </recommendedName>
</protein>
<dbReference type="Gene3D" id="2.40.37.10">
    <property type="entry name" value="Lyase, Ornithine Decarboxylase, Chain A, domain 1"/>
    <property type="match status" value="1"/>
</dbReference>
<sequence>MSLCTLEINLSAIKSNYLLLRDICKTSLVGAAVKANGYGLGAVQISKALIEENCRHFFVASSEEGVNLRKALASWHGSKNPLGVIPWLDHGIQKKIKKDWIPRSSRGMTEKEVSHATTPKALDNDVNILVLNGVFEHDALELIEYNLTPVLNNLKQIEIWQKFSNLKNQLLPCYLHFNTGINRFGLSSDEIEQLINDRDLLKGLDLQYIISHLAISEEIDNPYNLEQLNRFKTYLQYFPNVKASLANSGGIFLGQDYHFDLARPGAALYGLNPVMKNPVTLKAPIIHLQNLTLDSHIGYNMTFTTKRDSIIATLPLGYADGFSRNFSNQGEVFINGRSVPIVGRISMDLINIDVTDLPPLDIFLGQEAEIIGNYCTPDKIAIIIGTIGYEVLTSLGSRYKRIYK</sequence>